<dbReference type="SMART" id="SM00327">
    <property type="entry name" value="VWA"/>
    <property type="match status" value="1"/>
</dbReference>
<dbReference type="Gene3D" id="2.60.40.2810">
    <property type="match status" value="2"/>
</dbReference>
<dbReference type="Gene3D" id="3.40.50.410">
    <property type="entry name" value="von Willebrand factor, type A domain"/>
    <property type="match status" value="1"/>
</dbReference>
<dbReference type="Pfam" id="PF13519">
    <property type="entry name" value="VWA_2"/>
    <property type="match status" value="1"/>
</dbReference>
<feature type="domain" description="PA14" evidence="2">
    <location>
        <begin position="855"/>
        <end position="993"/>
    </location>
</feature>
<dbReference type="RefSeq" id="WP_226764857.1">
    <property type="nucleotide sequence ID" value="NZ_JAJAWG010000010.1"/>
</dbReference>
<dbReference type="SUPFAM" id="SSF51120">
    <property type="entry name" value="beta-Roll"/>
    <property type="match status" value="1"/>
</dbReference>
<dbReference type="InterPro" id="IPR037524">
    <property type="entry name" value="PA14/GLEYA"/>
</dbReference>
<dbReference type="Pfam" id="PF00353">
    <property type="entry name" value="HemolysinCabind"/>
    <property type="match status" value="3"/>
</dbReference>
<comment type="caution">
    <text evidence="3">The sequence shown here is derived from an EMBL/GenBank/DDBJ whole genome shotgun (WGS) entry which is preliminary data.</text>
</comment>
<dbReference type="InterPro" id="IPR011049">
    <property type="entry name" value="Serralysin-like_metalloprot_C"/>
</dbReference>
<dbReference type="CDD" id="cd11304">
    <property type="entry name" value="Cadherin_repeat"/>
    <property type="match status" value="1"/>
</dbReference>
<proteinExistence type="predicted"/>
<dbReference type="EMBL" id="JAJAWG010000010">
    <property type="protein sequence ID" value="MCB5197129.1"/>
    <property type="molecule type" value="Genomic_DNA"/>
</dbReference>
<dbReference type="Pfam" id="PF07691">
    <property type="entry name" value="PA14"/>
    <property type="match status" value="1"/>
</dbReference>
<dbReference type="SUPFAM" id="SSF56988">
    <property type="entry name" value="Anthrax protective antigen"/>
    <property type="match status" value="1"/>
</dbReference>
<dbReference type="Pfam" id="PF17892">
    <property type="entry name" value="Cadherin_5"/>
    <property type="match status" value="1"/>
</dbReference>
<feature type="non-terminal residue" evidence="3">
    <location>
        <position position="1"/>
    </location>
</feature>
<gene>
    <name evidence="3" type="ORF">LG219_12710</name>
</gene>
<dbReference type="PROSITE" id="PS51820">
    <property type="entry name" value="PA14"/>
    <property type="match status" value="1"/>
</dbReference>
<dbReference type="Gene3D" id="2.150.10.10">
    <property type="entry name" value="Serralysin-like metalloprotease, C-terminal"/>
    <property type="match status" value="1"/>
</dbReference>
<dbReference type="NCBIfam" id="NF012211">
    <property type="entry name" value="tand_rpt_95"/>
    <property type="match status" value="7"/>
</dbReference>
<dbReference type="Pfam" id="PF17803">
    <property type="entry name" value="Cadherin_4"/>
    <property type="match status" value="3"/>
</dbReference>
<dbReference type="InterPro" id="IPR018511">
    <property type="entry name" value="Hemolysin-typ_Ca-bd_CS"/>
</dbReference>
<dbReference type="InterPro" id="IPR041690">
    <property type="entry name" value="Cadherin_5"/>
</dbReference>
<dbReference type="SUPFAM" id="SSF49313">
    <property type="entry name" value="Cadherin-like"/>
    <property type="match status" value="1"/>
</dbReference>
<evidence type="ECO:0000313" key="3">
    <source>
        <dbReference type="EMBL" id="MCB5197129.1"/>
    </source>
</evidence>
<feature type="domain" description="VWFA" evidence="1">
    <location>
        <begin position="1357"/>
        <end position="1546"/>
    </location>
</feature>
<sequence>NGSYTYTPNLDYIGSDSFTVTVSDGKGGTALATVNINLTPASDPAIIGGVKQGEVTEDVAVVGNEIKTQGQLTITDPDAGEAVFQTQNTTGKYGQFAVNDAGLWTYTVDNSQGIVQGLDDKESLTESFTVLSKDGTPVTITVVVNGTNDAPVATAATLNVKEDDALVNGQLIATDVDVEKLTFAAKNPLPAGLTLNADGSYSFNPADPAYNSLKAGEELKITVPYTVTDGTVTVDSTLSLTITGTNDKPVVTPPTEPVPPTVNFDPNTGTYTHNVPEDTIVIGKVNGTDVDGDTLSFTQASNPAHGTVVLNPNGSYTYTPNLDYIGSDSFTVTVSDGKGGTALATVNINLTPVDDASILRADSQTVLEDTPATGNVLTNDRDVDNALTVATFSVDGRNYTAGQTATIANVGTLTLGSNGEYTFSPAPNWNGVMPQATYVTNTGSSSTLDVKVTPVDDASVLQADSQTVLEDSPATGNVLTNDSDVDSALTVATFSVGGSNYTAGQTATIANVGTLTISSNGEYTFTPAPNWNGAMPQATYVTNTGSSSTLDVKVTPVNDAPTLDLDASMEDTSFITTYTENGSGIPIADIDSLINDVDNANLQSAKIVLTNAQLGDVLTTVGLPNGIVAAQSVVNGQIVLTLTGNASKADYETAIESIRFSSTSENPSTVDRILNVTVNDGLANSNTAISTVHVVAVNDAPETNATTATGDEDTLIAVNLSGSDVDGSVANFKVTALPANGTFYSDAAGTIAITAASVITATNNGATIYFKPNANWNGDTTFQYAATDNSGLADSTPANGKITVKAVNDAPDAIDDPATTTGLKSEYFVYHEGSNLDGSNLTSLAMVKAFIDSHSAAAVFTAKTFNYNLGNGDLGGNNNLQTFLGSDAASLNTDPENSSDAIIRMTGNITLAAGTYNFKVLADDGYVIYVDGKKVAEVDKIQSPTGTEHASFTIATGGNHTIEIVYWDQGGQAVFKPELRQGADAYQSLGNFILTSPVPYSTVEDTRLTITSAALLANDKDPDGDVLTITSVQGATNGSVALVNGNVVFTPAPNYTGPASFTYTISDGKGGVDTATVSLHVTAVNDAPDTAMITASGAEDTLITVNLSGSDVDGSVRSFNLTTLPSNGTFYSDAAGTVAITAATVIAATANGATIYFKPNANWNGIQTFEYAAKDVYGLVDTTPATGTITVNPVNDAPTFVSSTPVTVSEEGLKGGIADTTGTSDTSNATTAIGTVIFNDVDNTALTYTLTAPTGLTSGGQAINWSGNGTGALVGTVGNQTIATISIDGTGKYTVTLSGPVDHVDKTAEDVKSFNVTVSASDGKLSSSGQVTINIEDDAPVGQSTTATVQMPYINTNLILTLDTSGSMADASGIAGKTRLQVAKEALTQLINDYDNVGDVKIMLVGFSSTATTQLANGNTWLTAAEAKAILANFTADGGTNYDAGVAQVMTHFDDAGKLVGGQNVGYFFSDGVPGTGLGLDSTETKTWTDFLNSKDINSLAIGLGTGVAGTNLDPLAYNGTGSGTEANSIIVTDLAQLPPILRDTILTPTAGNITGGLVGSAVAGFGADGGHINDITVNGVKYTFNTAGNSITTTANGSTYTFDPVSHTLKVTTTLGGQFIIDLDDGKYTYTPPVTLQSNASENIGFTLIDNDGDLDKSNSTLTINVIPPRYNTAPVLVDDFSFTKANQAISLDVLANDKDLQGDKLTLTGTPTLTSGQGVVTIDPKTGLPVFTPDANFIGEATIRYTVSDGFGGTSSAIWTVKVVPNSNVLSGGAGVDLFTVVNGSADSSGLTVEMKSAGDWDYSTNPPTLIPGVNTSVTTASHDQVFVMDYRNDHVEAGAGNDLIYMGGTENNVTQTSNTLMALEIMNIATTGIEGTDLRTLSNLSSPTQSISDYANAGSGDDVVFGEQGSDVLYGGSGNDKLFGGSENDALRGGLGNDLLVGGSGSDILRGDAGSDTFKWTLGDQGTVGAPARDVVMDFNNAKSGNAVGDVDKLDLRDLLQGENSGSLTQYLHFEKSGTDTIVHVSSKGEFSNGNWTTKEDQVITLQGVDLTTSGNDQAIINELLSKGKLITD</sequence>
<dbReference type="PANTHER" id="PTHR14139:SF2">
    <property type="entry name" value="CALSYNTENIN-1"/>
    <property type="match status" value="1"/>
</dbReference>
<dbReference type="InterPro" id="IPR013783">
    <property type="entry name" value="Ig-like_fold"/>
</dbReference>
<dbReference type="CDD" id="cd00198">
    <property type="entry name" value="vWFA"/>
    <property type="match status" value="1"/>
</dbReference>
<dbReference type="Gene3D" id="2.60.40.10">
    <property type="entry name" value="Immunoglobulins"/>
    <property type="match status" value="2"/>
</dbReference>
<dbReference type="InterPro" id="IPR001343">
    <property type="entry name" value="Hemolysn_Ca-bd"/>
</dbReference>
<dbReference type="NCBIfam" id="TIGR01965">
    <property type="entry name" value="VCBS_repeat"/>
    <property type="match status" value="4"/>
</dbReference>
<dbReference type="Gene3D" id="2.60.40.1200">
    <property type="match status" value="2"/>
</dbReference>
<dbReference type="PRINTS" id="PR00313">
    <property type="entry name" value="CABNDNGRPT"/>
</dbReference>
<accession>A0ABS8BNH4</accession>
<name>A0ABS8BNH4_9NEIS</name>
<organism evidence="3 4">
    <name type="scientific">Deefgea salmonis</name>
    <dbReference type="NCBI Taxonomy" id="2875502"/>
    <lineage>
        <taxon>Bacteria</taxon>
        <taxon>Pseudomonadati</taxon>
        <taxon>Pseudomonadota</taxon>
        <taxon>Betaproteobacteria</taxon>
        <taxon>Neisseriales</taxon>
        <taxon>Chitinibacteraceae</taxon>
        <taxon>Deefgea</taxon>
    </lineage>
</organism>
<dbReference type="PROSITE" id="PS00330">
    <property type="entry name" value="HEMOLYSIN_CALCIUM"/>
    <property type="match status" value="1"/>
</dbReference>
<dbReference type="InterPro" id="IPR011658">
    <property type="entry name" value="PA14_dom"/>
</dbReference>
<dbReference type="SUPFAM" id="SSF53300">
    <property type="entry name" value="vWA-like"/>
    <property type="match status" value="1"/>
</dbReference>
<dbReference type="Proteomes" id="UP001198034">
    <property type="component" value="Unassembled WGS sequence"/>
</dbReference>
<dbReference type="InterPro" id="IPR015919">
    <property type="entry name" value="Cadherin-like_sf"/>
</dbReference>
<dbReference type="InterPro" id="IPR002035">
    <property type="entry name" value="VWF_A"/>
</dbReference>
<dbReference type="Pfam" id="PF17963">
    <property type="entry name" value="Big_9"/>
    <property type="match status" value="3"/>
</dbReference>
<dbReference type="PANTHER" id="PTHR14139">
    <property type="entry name" value="CALSYNTENIN"/>
    <property type="match status" value="1"/>
</dbReference>
<dbReference type="PROSITE" id="PS50234">
    <property type="entry name" value="VWFA"/>
    <property type="match status" value="1"/>
</dbReference>
<evidence type="ECO:0000259" key="2">
    <source>
        <dbReference type="PROSITE" id="PS51820"/>
    </source>
</evidence>
<dbReference type="Gene3D" id="2.60.40.60">
    <property type="entry name" value="Cadherins"/>
    <property type="match status" value="1"/>
</dbReference>
<evidence type="ECO:0000259" key="1">
    <source>
        <dbReference type="PROSITE" id="PS50234"/>
    </source>
</evidence>
<protein>
    <submittedName>
        <fullName evidence="3">Ig-like domain-containing protein</fullName>
    </submittedName>
</protein>
<dbReference type="NCBIfam" id="TIGR03661">
    <property type="entry name" value="T1SS_VCA0849"/>
    <property type="match status" value="1"/>
</dbReference>
<evidence type="ECO:0000313" key="4">
    <source>
        <dbReference type="Proteomes" id="UP001198034"/>
    </source>
</evidence>
<reference evidence="3 4" key="1">
    <citation type="submission" date="2021-10" db="EMBL/GenBank/DDBJ databases">
        <authorList>
            <person name="Chen M."/>
        </authorList>
    </citation>
    <scope>NUCLEOTIDE SEQUENCE [LARGE SCALE GENOMIC DNA]</scope>
    <source>
        <strain evidence="3 4">H3-26</strain>
    </source>
</reference>
<dbReference type="InterPro" id="IPR010221">
    <property type="entry name" value="VCBS_dom"/>
</dbReference>
<dbReference type="InterPro" id="IPR040853">
    <property type="entry name" value="RapA2_cadherin-like"/>
</dbReference>
<dbReference type="InterPro" id="IPR019960">
    <property type="entry name" value="T1SS_VCA0849"/>
</dbReference>
<dbReference type="InterPro" id="IPR036465">
    <property type="entry name" value="vWFA_dom_sf"/>
</dbReference>
<keyword evidence="4" id="KW-1185">Reference proteome</keyword>
<dbReference type="Gene3D" id="2.60.40.3440">
    <property type="match status" value="1"/>
</dbReference>